<sequence>MTFTALPQHIYIFAAILGVLLISFVFFSMLPAFIVSRRLSGVIKKLRELDGKPDGSLEKIFQKTGVLEHLWHEYSDSLHQQLDEKQPQAIRFRSTLPASVVFRPDIVVDIPLRSDFFKHLPGLFTGVGIIGTFYGLLIGMQSFVVSENPVVVRASLTRLLHGVSEAFLVSASAITLAMMVTFVEKLVVSSLNAKVEKLIQLLDGLFEGGAGEEYLARLVRASEASAAQSAGLLKGDLKEMLTELSEKQIAANNAGVAALGERISHSIEVGLKGPLSEIALALKATREDEGPSLQTMLSGMFDNFNLQMKTLFSAQANDMNSLQKQTLEALGATVARLEVMAAETGAAGQRSMEAIAEQLGRSNAAAESRQALMNEKLAEFIGQMREATSQTQSESQGQLQQSLNELSVRMGALIDGLGTQVRSATDVSRQNQLEMEQQGKQMVSQFGGQIEAVVEGVAEAVAEMKSAVTAMQATTKDAMTALGSSADTLYLASQDFARAGQLVNATMEKSASVANQLLQAAGTVSGAASGLGDLFTDYKTSRDAMIAQMNALQLLAEQVRRDAAMSGEVFEKIELATGKLVAAQMDADQYLSRISDVIGVAHQSFSDGMTRAVGEANREFHQALSDSVKLLREGIHELESTLDAATNV</sequence>
<evidence type="ECO:0008006" key="4">
    <source>
        <dbReference type="Google" id="ProtNLM"/>
    </source>
</evidence>
<accession>D9SF37</accession>
<dbReference type="AlphaFoldDB" id="D9SF37"/>
<evidence type="ECO:0000313" key="3">
    <source>
        <dbReference type="Proteomes" id="UP000001235"/>
    </source>
</evidence>
<dbReference type="STRING" id="395494.Galf_1106"/>
<dbReference type="KEGG" id="gca:Galf_1106"/>
<proteinExistence type="predicted"/>
<feature type="transmembrane region" description="Helical" evidence="1">
    <location>
        <begin position="166"/>
        <end position="188"/>
    </location>
</feature>
<reference evidence="2 3" key="1">
    <citation type="submission" date="2010-08" db="EMBL/GenBank/DDBJ databases">
        <title>Complete sequence of Gallionella capsiferriformans ES-2.</title>
        <authorList>
            <consortium name="US DOE Joint Genome Institute"/>
            <person name="Lucas S."/>
            <person name="Copeland A."/>
            <person name="Lapidus A."/>
            <person name="Cheng J.-F."/>
            <person name="Bruce D."/>
            <person name="Goodwin L."/>
            <person name="Pitluck S."/>
            <person name="Chertkov O."/>
            <person name="Davenport K.W."/>
            <person name="Detter J.C."/>
            <person name="Han C."/>
            <person name="Tapia R."/>
            <person name="Land M."/>
            <person name="Hauser L."/>
            <person name="Chang Y.-J."/>
            <person name="Jeffries C."/>
            <person name="Kyrpides N."/>
            <person name="Ivanova N."/>
            <person name="Mikhailova N."/>
            <person name="Shelobolina E.S."/>
            <person name="Picardal F."/>
            <person name="Roden E."/>
            <person name="Emerson D."/>
            <person name="Woyke T."/>
        </authorList>
    </citation>
    <scope>NUCLEOTIDE SEQUENCE [LARGE SCALE GENOMIC DNA]</scope>
    <source>
        <strain evidence="2 3">ES-2</strain>
    </source>
</reference>
<evidence type="ECO:0000313" key="2">
    <source>
        <dbReference type="EMBL" id="ADL55134.1"/>
    </source>
</evidence>
<dbReference type="EMBL" id="CP002159">
    <property type="protein sequence ID" value="ADL55134.1"/>
    <property type="molecule type" value="Genomic_DNA"/>
</dbReference>
<keyword evidence="1" id="KW-0812">Transmembrane</keyword>
<feature type="transmembrane region" description="Helical" evidence="1">
    <location>
        <begin position="123"/>
        <end position="146"/>
    </location>
</feature>
<gene>
    <name evidence="2" type="ordered locus">Galf_1106</name>
</gene>
<evidence type="ECO:0000256" key="1">
    <source>
        <dbReference type="SAM" id="Phobius"/>
    </source>
</evidence>
<protein>
    <recommendedName>
        <fullName evidence="4">MotA/TolQ/ExbB proton channel domain-containing protein</fullName>
    </recommendedName>
</protein>
<organism evidence="2 3">
    <name type="scientific">Gallionella capsiferriformans (strain ES-2)</name>
    <name type="common">Gallionella ferruginea capsiferriformans (strain ES-2)</name>
    <dbReference type="NCBI Taxonomy" id="395494"/>
    <lineage>
        <taxon>Bacteria</taxon>
        <taxon>Pseudomonadati</taxon>
        <taxon>Pseudomonadota</taxon>
        <taxon>Betaproteobacteria</taxon>
        <taxon>Nitrosomonadales</taxon>
        <taxon>Gallionellaceae</taxon>
        <taxon>Gallionella</taxon>
    </lineage>
</organism>
<name>D9SF37_GALCS</name>
<keyword evidence="1" id="KW-0472">Membrane</keyword>
<keyword evidence="3" id="KW-1185">Reference proteome</keyword>
<keyword evidence="1" id="KW-1133">Transmembrane helix</keyword>
<dbReference type="Proteomes" id="UP000001235">
    <property type="component" value="Chromosome"/>
</dbReference>
<dbReference type="eggNOG" id="COG1196">
    <property type="taxonomic scope" value="Bacteria"/>
</dbReference>
<feature type="transmembrane region" description="Helical" evidence="1">
    <location>
        <begin position="12"/>
        <end position="35"/>
    </location>
</feature>
<dbReference type="HOGENOM" id="CLU_022865_0_0_4"/>